<evidence type="ECO:0000313" key="2">
    <source>
        <dbReference type="Proteomes" id="UP000814033"/>
    </source>
</evidence>
<protein>
    <submittedName>
        <fullName evidence="1">Uncharacterized protein</fullName>
    </submittedName>
</protein>
<organism evidence="1 2">
    <name type="scientific">Auriscalpium vulgare</name>
    <dbReference type="NCBI Taxonomy" id="40419"/>
    <lineage>
        <taxon>Eukaryota</taxon>
        <taxon>Fungi</taxon>
        <taxon>Dikarya</taxon>
        <taxon>Basidiomycota</taxon>
        <taxon>Agaricomycotina</taxon>
        <taxon>Agaricomycetes</taxon>
        <taxon>Russulales</taxon>
        <taxon>Auriscalpiaceae</taxon>
        <taxon>Auriscalpium</taxon>
    </lineage>
</organism>
<dbReference type="EMBL" id="MU276185">
    <property type="protein sequence ID" value="KAI0040565.1"/>
    <property type="molecule type" value="Genomic_DNA"/>
</dbReference>
<sequence>MRFFLTETPWACNSLICDLSPPPCALGLVEHVSFLQSRFKTARRRQREDESATAPTLRASAAAKCMFFVLIALVCPSGQPVRPASRCSMCGPHVLMCTLS</sequence>
<reference evidence="1" key="1">
    <citation type="submission" date="2021-02" db="EMBL/GenBank/DDBJ databases">
        <authorList>
            <consortium name="DOE Joint Genome Institute"/>
            <person name="Ahrendt S."/>
            <person name="Looney B.P."/>
            <person name="Miyauchi S."/>
            <person name="Morin E."/>
            <person name="Drula E."/>
            <person name="Courty P.E."/>
            <person name="Chicoki N."/>
            <person name="Fauchery L."/>
            <person name="Kohler A."/>
            <person name="Kuo A."/>
            <person name="Labutti K."/>
            <person name="Pangilinan J."/>
            <person name="Lipzen A."/>
            <person name="Riley R."/>
            <person name="Andreopoulos W."/>
            <person name="He G."/>
            <person name="Johnson J."/>
            <person name="Barry K.W."/>
            <person name="Grigoriev I.V."/>
            <person name="Nagy L."/>
            <person name="Hibbett D."/>
            <person name="Henrissat B."/>
            <person name="Matheny P.B."/>
            <person name="Labbe J."/>
            <person name="Martin F."/>
        </authorList>
    </citation>
    <scope>NUCLEOTIDE SEQUENCE</scope>
    <source>
        <strain evidence="1">FP105234-sp</strain>
    </source>
</reference>
<proteinExistence type="predicted"/>
<accession>A0ACB8R9F3</accession>
<name>A0ACB8R9F3_9AGAM</name>
<keyword evidence="2" id="KW-1185">Reference proteome</keyword>
<gene>
    <name evidence="1" type="ORF">FA95DRAFT_1566286</name>
</gene>
<evidence type="ECO:0000313" key="1">
    <source>
        <dbReference type="EMBL" id="KAI0040565.1"/>
    </source>
</evidence>
<feature type="non-terminal residue" evidence="1">
    <location>
        <position position="100"/>
    </location>
</feature>
<dbReference type="Proteomes" id="UP000814033">
    <property type="component" value="Unassembled WGS sequence"/>
</dbReference>
<reference evidence="1" key="2">
    <citation type="journal article" date="2022" name="New Phytol.">
        <title>Evolutionary transition to the ectomycorrhizal habit in the genomes of a hyperdiverse lineage of mushroom-forming fungi.</title>
        <authorList>
            <person name="Looney B."/>
            <person name="Miyauchi S."/>
            <person name="Morin E."/>
            <person name="Drula E."/>
            <person name="Courty P.E."/>
            <person name="Kohler A."/>
            <person name="Kuo A."/>
            <person name="LaButti K."/>
            <person name="Pangilinan J."/>
            <person name="Lipzen A."/>
            <person name="Riley R."/>
            <person name="Andreopoulos W."/>
            <person name="He G."/>
            <person name="Johnson J."/>
            <person name="Nolan M."/>
            <person name="Tritt A."/>
            <person name="Barry K.W."/>
            <person name="Grigoriev I.V."/>
            <person name="Nagy L.G."/>
            <person name="Hibbett D."/>
            <person name="Henrissat B."/>
            <person name="Matheny P.B."/>
            <person name="Labbe J."/>
            <person name="Martin F.M."/>
        </authorList>
    </citation>
    <scope>NUCLEOTIDE SEQUENCE</scope>
    <source>
        <strain evidence="1">FP105234-sp</strain>
    </source>
</reference>
<comment type="caution">
    <text evidence="1">The sequence shown here is derived from an EMBL/GenBank/DDBJ whole genome shotgun (WGS) entry which is preliminary data.</text>
</comment>